<evidence type="ECO:0000259" key="7">
    <source>
        <dbReference type="Pfam" id="PF07669"/>
    </source>
</evidence>
<dbReference type="PANTHER" id="PTHR33841">
    <property type="entry name" value="DNA METHYLTRANSFERASE YEEA-RELATED"/>
    <property type="match status" value="1"/>
</dbReference>
<keyword evidence="5" id="KW-0949">S-adenosyl-L-methionine</keyword>
<comment type="catalytic activity">
    <reaction evidence="6">
        <text>a 2'-deoxyadenosine in DNA + S-adenosyl-L-methionine = an N(6)-methyl-2'-deoxyadenosine in DNA + S-adenosyl-L-homocysteine + H(+)</text>
        <dbReference type="Rhea" id="RHEA:15197"/>
        <dbReference type="Rhea" id="RHEA-COMP:12418"/>
        <dbReference type="Rhea" id="RHEA-COMP:12419"/>
        <dbReference type="ChEBI" id="CHEBI:15378"/>
        <dbReference type="ChEBI" id="CHEBI:57856"/>
        <dbReference type="ChEBI" id="CHEBI:59789"/>
        <dbReference type="ChEBI" id="CHEBI:90615"/>
        <dbReference type="ChEBI" id="CHEBI:90616"/>
        <dbReference type="EC" id="2.1.1.72"/>
    </reaction>
</comment>
<dbReference type="InterPro" id="IPR002052">
    <property type="entry name" value="DNA_methylase_N6_adenine_CS"/>
</dbReference>
<evidence type="ECO:0000256" key="4">
    <source>
        <dbReference type="ARBA" id="ARBA00022679"/>
    </source>
</evidence>
<evidence type="ECO:0000256" key="3">
    <source>
        <dbReference type="ARBA" id="ARBA00022603"/>
    </source>
</evidence>
<evidence type="ECO:0000313" key="9">
    <source>
        <dbReference type="Proteomes" id="UP001595867"/>
    </source>
</evidence>
<dbReference type="InterPro" id="IPR029063">
    <property type="entry name" value="SAM-dependent_MTases_sf"/>
</dbReference>
<name>A0ABV8IID6_9ACTN</name>
<dbReference type="PRINTS" id="PR00507">
    <property type="entry name" value="N12N6MTFRASE"/>
</dbReference>
<gene>
    <name evidence="8" type="ORF">ACFO0C_01885</name>
</gene>
<dbReference type="EC" id="2.1.1.72" evidence="2"/>
<evidence type="ECO:0000256" key="1">
    <source>
        <dbReference type="ARBA" id="ARBA00006594"/>
    </source>
</evidence>
<keyword evidence="3 8" id="KW-0489">Methyltransferase</keyword>
<dbReference type="SUPFAM" id="SSF53335">
    <property type="entry name" value="S-adenosyl-L-methionine-dependent methyltransferases"/>
    <property type="match status" value="1"/>
</dbReference>
<dbReference type="GO" id="GO:0032259">
    <property type="term" value="P:methylation"/>
    <property type="evidence" value="ECO:0007669"/>
    <property type="project" value="UniProtKB-KW"/>
</dbReference>
<dbReference type="EMBL" id="JBHSBL010000002">
    <property type="protein sequence ID" value="MFC4063665.1"/>
    <property type="molecule type" value="Genomic_DNA"/>
</dbReference>
<dbReference type="PROSITE" id="PS00092">
    <property type="entry name" value="N6_MTASE"/>
    <property type="match status" value="1"/>
</dbReference>
<protein>
    <recommendedName>
        <fullName evidence="2">site-specific DNA-methyltransferase (adenine-specific)</fullName>
        <ecNumber evidence="2">2.1.1.72</ecNumber>
    </recommendedName>
</protein>
<comment type="caution">
    <text evidence="8">The sequence shown here is derived from an EMBL/GenBank/DDBJ whole genome shotgun (WGS) entry which is preliminary data.</text>
</comment>
<sequence length="508" mass="54433">MLSDLLALAEQNRVAALAGLDPKTQDSLGQFFTPARAAALIASLPRLPGSGRIRVLDPGAGSGMLTAGLVARVIQERPGLAVHVVAVERDEAVLPQLADTLDACKAAGDGRLTCELIPGDFIAAATGSSADERLTGFDLVIQNPPYAKLAVSSPARAAVRTAGADAPNLYAAFLTLGAAALNPGGQLVAITPRSFCNGPYFGGFRAYLLRQIALDRLHVFESRSTVFADTGVSQENVVLSGTKGGLRETVVLSTSTGHEDDAAHREVQYADVVHPDDPHRFIRIATNDDDTAAAERMLSLPDTLASLEITVSTGRVVGFRSRDCLLTDAYPNAAPLVYPGNLRGGRVVWPRQIGKPQWYRAVAERDEKLLLPEGWYCVVKRFSSKEERRRIVAAVWSPEQVPGPVAFENHVNVFHAGGAGLDRDIVFGLSMWLNSSLVDTFFRTFSGHTQVNATDLRTMRFPDAESLRQIGRLAPAQLPEQADIDATVYKVLDATGSAPGSEPFTASR</sequence>
<dbReference type="InterPro" id="IPR011639">
    <property type="entry name" value="MethylTrfase_TaqI-like_dom"/>
</dbReference>
<dbReference type="Gene3D" id="3.40.50.150">
    <property type="entry name" value="Vaccinia Virus protein VP39"/>
    <property type="match status" value="1"/>
</dbReference>
<dbReference type="Proteomes" id="UP001595867">
    <property type="component" value="Unassembled WGS sequence"/>
</dbReference>
<dbReference type="RefSeq" id="WP_378064701.1">
    <property type="nucleotide sequence ID" value="NZ_JBHSBL010000002.1"/>
</dbReference>
<dbReference type="CDD" id="cd02440">
    <property type="entry name" value="AdoMet_MTases"/>
    <property type="match status" value="1"/>
</dbReference>
<evidence type="ECO:0000256" key="6">
    <source>
        <dbReference type="ARBA" id="ARBA00047942"/>
    </source>
</evidence>
<dbReference type="GO" id="GO:0008168">
    <property type="term" value="F:methyltransferase activity"/>
    <property type="evidence" value="ECO:0007669"/>
    <property type="project" value="UniProtKB-KW"/>
</dbReference>
<evidence type="ECO:0000256" key="5">
    <source>
        <dbReference type="ARBA" id="ARBA00022691"/>
    </source>
</evidence>
<dbReference type="PANTHER" id="PTHR33841:SF5">
    <property type="entry name" value="DNA METHYLASE (MODIFICATION METHYLASE) (METHYLTRANSFERASE)-RELATED"/>
    <property type="match status" value="1"/>
</dbReference>
<proteinExistence type="inferred from homology"/>
<dbReference type="Pfam" id="PF07669">
    <property type="entry name" value="Eco57I"/>
    <property type="match status" value="1"/>
</dbReference>
<evidence type="ECO:0000313" key="8">
    <source>
        <dbReference type="EMBL" id="MFC4063665.1"/>
    </source>
</evidence>
<accession>A0ABV8IID6</accession>
<feature type="domain" description="Type II methyltransferase M.TaqI-like" evidence="7">
    <location>
        <begin position="135"/>
        <end position="227"/>
    </location>
</feature>
<evidence type="ECO:0000256" key="2">
    <source>
        <dbReference type="ARBA" id="ARBA00011900"/>
    </source>
</evidence>
<reference evidence="9" key="1">
    <citation type="journal article" date="2019" name="Int. J. Syst. Evol. Microbiol.">
        <title>The Global Catalogue of Microorganisms (GCM) 10K type strain sequencing project: providing services to taxonomists for standard genome sequencing and annotation.</title>
        <authorList>
            <consortium name="The Broad Institute Genomics Platform"/>
            <consortium name="The Broad Institute Genome Sequencing Center for Infectious Disease"/>
            <person name="Wu L."/>
            <person name="Ma J."/>
        </authorList>
    </citation>
    <scope>NUCLEOTIDE SEQUENCE [LARGE SCALE GENOMIC DNA]</scope>
    <source>
        <strain evidence="9">TBRC 5832</strain>
    </source>
</reference>
<keyword evidence="4" id="KW-0808">Transferase</keyword>
<comment type="similarity">
    <text evidence="1">Belongs to the N(4)/N(6)-methyltransferase family.</text>
</comment>
<dbReference type="InterPro" id="IPR050953">
    <property type="entry name" value="N4_N6_ade-DNA_methylase"/>
</dbReference>
<organism evidence="8 9">
    <name type="scientific">Actinoplanes subglobosus</name>
    <dbReference type="NCBI Taxonomy" id="1547892"/>
    <lineage>
        <taxon>Bacteria</taxon>
        <taxon>Bacillati</taxon>
        <taxon>Actinomycetota</taxon>
        <taxon>Actinomycetes</taxon>
        <taxon>Micromonosporales</taxon>
        <taxon>Micromonosporaceae</taxon>
        <taxon>Actinoplanes</taxon>
    </lineage>
</organism>
<keyword evidence="9" id="KW-1185">Reference proteome</keyword>